<sequence>MFKRISLLLIIYICGYLLIEWVPIDHPFVLSDFLISLVLNPLKFIAATLAFFFGIVCSGKFIRELRDRTGIGWVRHFRWMVKLFTEYIGLIIVFILLFQIGWEHTLVLFSLSLLYGMISVEL</sequence>
<organism evidence="2 3">
    <name type="scientific">Neobacillus bataviensis</name>
    <dbReference type="NCBI Taxonomy" id="220685"/>
    <lineage>
        <taxon>Bacteria</taxon>
        <taxon>Bacillati</taxon>
        <taxon>Bacillota</taxon>
        <taxon>Bacilli</taxon>
        <taxon>Bacillales</taxon>
        <taxon>Bacillaceae</taxon>
        <taxon>Neobacillus</taxon>
    </lineage>
</organism>
<comment type="caution">
    <text evidence="2">The sequence shown here is derived from an EMBL/GenBank/DDBJ whole genome shotgun (WGS) entry which is preliminary data.</text>
</comment>
<keyword evidence="1" id="KW-0812">Transmembrane</keyword>
<name>A0A561DS79_9BACI</name>
<dbReference type="RefSeq" id="WP_144563015.1">
    <property type="nucleotide sequence ID" value="NZ_VIVN01000002.1"/>
</dbReference>
<dbReference type="EMBL" id="VIVN01000002">
    <property type="protein sequence ID" value="TWE06218.1"/>
    <property type="molecule type" value="Genomic_DNA"/>
</dbReference>
<feature type="transmembrane region" description="Helical" evidence="1">
    <location>
        <begin position="7"/>
        <end position="24"/>
    </location>
</feature>
<keyword evidence="1" id="KW-0472">Membrane</keyword>
<evidence type="ECO:0000256" key="1">
    <source>
        <dbReference type="SAM" id="Phobius"/>
    </source>
</evidence>
<accession>A0A561DS79</accession>
<proteinExistence type="predicted"/>
<reference evidence="2 3" key="1">
    <citation type="submission" date="2019-06" db="EMBL/GenBank/DDBJ databases">
        <title>Sorghum-associated microbial communities from plants grown in Nebraska, USA.</title>
        <authorList>
            <person name="Schachtman D."/>
        </authorList>
    </citation>
    <scope>NUCLEOTIDE SEQUENCE [LARGE SCALE GENOMIC DNA]</scope>
    <source>
        <strain evidence="2 3">2482</strain>
    </source>
</reference>
<keyword evidence="1" id="KW-1133">Transmembrane helix</keyword>
<protein>
    <submittedName>
        <fullName evidence="2">Uncharacterized protein</fullName>
    </submittedName>
</protein>
<feature type="transmembrane region" description="Helical" evidence="1">
    <location>
        <begin position="44"/>
        <end position="62"/>
    </location>
</feature>
<evidence type="ECO:0000313" key="2">
    <source>
        <dbReference type="EMBL" id="TWE06218.1"/>
    </source>
</evidence>
<keyword evidence="3" id="KW-1185">Reference proteome</keyword>
<dbReference type="Proteomes" id="UP000319671">
    <property type="component" value="Unassembled WGS sequence"/>
</dbReference>
<evidence type="ECO:0000313" key="3">
    <source>
        <dbReference type="Proteomes" id="UP000319671"/>
    </source>
</evidence>
<feature type="transmembrane region" description="Helical" evidence="1">
    <location>
        <begin position="83"/>
        <end position="102"/>
    </location>
</feature>
<gene>
    <name evidence="2" type="ORF">FB550_102237</name>
</gene>
<dbReference type="AlphaFoldDB" id="A0A561DS79"/>